<proteinExistence type="predicted"/>
<accession>A0AAD4X808</accession>
<reference evidence="1" key="1">
    <citation type="submission" date="2022-04" db="EMBL/GenBank/DDBJ databases">
        <title>A functionally conserved STORR gene fusion in Papaver species that diverged 16.8 million years ago.</title>
        <authorList>
            <person name="Catania T."/>
        </authorList>
    </citation>
    <scope>NUCLEOTIDE SEQUENCE</scope>
    <source>
        <strain evidence="1">S-188037</strain>
    </source>
</reference>
<dbReference type="Proteomes" id="UP001202328">
    <property type="component" value="Unassembled WGS sequence"/>
</dbReference>
<keyword evidence="2" id="KW-1185">Reference proteome</keyword>
<sequence>MFSRHNTCLPCSASFLSKRLRCLYTLQHHHHHSYNQQLLEMLCLIIKDGKFVLYSWIDLKNSGHHSSFCQDVVKKRGRSPSQIAF</sequence>
<dbReference type="EMBL" id="JAJJMB010015049">
    <property type="protein sequence ID" value="KAI3856133.1"/>
    <property type="molecule type" value="Genomic_DNA"/>
</dbReference>
<comment type="caution">
    <text evidence="1">The sequence shown here is derived from an EMBL/GenBank/DDBJ whole genome shotgun (WGS) entry which is preliminary data.</text>
</comment>
<organism evidence="1 2">
    <name type="scientific">Papaver atlanticum</name>
    <dbReference type="NCBI Taxonomy" id="357466"/>
    <lineage>
        <taxon>Eukaryota</taxon>
        <taxon>Viridiplantae</taxon>
        <taxon>Streptophyta</taxon>
        <taxon>Embryophyta</taxon>
        <taxon>Tracheophyta</taxon>
        <taxon>Spermatophyta</taxon>
        <taxon>Magnoliopsida</taxon>
        <taxon>Ranunculales</taxon>
        <taxon>Papaveraceae</taxon>
        <taxon>Papaveroideae</taxon>
        <taxon>Papaver</taxon>
    </lineage>
</organism>
<gene>
    <name evidence="1" type="ORF">MKW98_016166</name>
</gene>
<evidence type="ECO:0000313" key="1">
    <source>
        <dbReference type="EMBL" id="KAI3856133.1"/>
    </source>
</evidence>
<name>A0AAD4X808_9MAGN</name>
<evidence type="ECO:0000313" key="2">
    <source>
        <dbReference type="Proteomes" id="UP001202328"/>
    </source>
</evidence>
<protein>
    <submittedName>
        <fullName evidence="1">Uncharacterized protein</fullName>
    </submittedName>
</protein>
<dbReference type="AlphaFoldDB" id="A0AAD4X808"/>